<accession>A0ACB9A0B6</accession>
<proteinExistence type="predicted"/>
<evidence type="ECO:0000313" key="2">
    <source>
        <dbReference type="Proteomes" id="UP001056120"/>
    </source>
</evidence>
<keyword evidence="2" id="KW-1185">Reference proteome</keyword>
<protein>
    <submittedName>
        <fullName evidence="1">Uncharacterized protein</fullName>
    </submittedName>
</protein>
<name>A0ACB9A0B6_9ASTR</name>
<dbReference type="EMBL" id="CM042042">
    <property type="protein sequence ID" value="KAI3703634.1"/>
    <property type="molecule type" value="Genomic_DNA"/>
</dbReference>
<dbReference type="Proteomes" id="UP001056120">
    <property type="component" value="Linkage Group LG25"/>
</dbReference>
<reference evidence="2" key="1">
    <citation type="journal article" date="2022" name="Mol. Ecol. Resour.">
        <title>The genomes of chicory, endive, great burdock and yacon provide insights into Asteraceae palaeo-polyploidization history and plant inulin production.</title>
        <authorList>
            <person name="Fan W."/>
            <person name="Wang S."/>
            <person name="Wang H."/>
            <person name="Wang A."/>
            <person name="Jiang F."/>
            <person name="Liu H."/>
            <person name="Zhao H."/>
            <person name="Xu D."/>
            <person name="Zhang Y."/>
        </authorList>
    </citation>
    <scope>NUCLEOTIDE SEQUENCE [LARGE SCALE GENOMIC DNA]</scope>
    <source>
        <strain evidence="2">cv. Yunnan</strain>
    </source>
</reference>
<comment type="caution">
    <text evidence="1">The sequence shown here is derived from an EMBL/GenBank/DDBJ whole genome shotgun (WGS) entry which is preliminary data.</text>
</comment>
<gene>
    <name evidence="1" type="ORF">L1987_73826</name>
</gene>
<evidence type="ECO:0000313" key="1">
    <source>
        <dbReference type="EMBL" id="KAI3703634.1"/>
    </source>
</evidence>
<sequence length="104" mass="12091">MSTPEWIFNVAGSNCRMKMCERERMNGRICSCKIEHPPHMFDEMLQRIDFLHWSTKPLFSLTMFSCLIEEYDSPTTLLENKSSSFSQLVAEYSMRSNSGHSIAE</sequence>
<reference evidence="1 2" key="2">
    <citation type="journal article" date="2022" name="Mol. Ecol. Resour.">
        <title>The genomes of chicory, endive, great burdock and yacon provide insights into Asteraceae paleo-polyploidization history and plant inulin production.</title>
        <authorList>
            <person name="Fan W."/>
            <person name="Wang S."/>
            <person name="Wang H."/>
            <person name="Wang A."/>
            <person name="Jiang F."/>
            <person name="Liu H."/>
            <person name="Zhao H."/>
            <person name="Xu D."/>
            <person name="Zhang Y."/>
        </authorList>
    </citation>
    <scope>NUCLEOTIDE SEQUENCE [LARGE SCALE GENOMIC DNA]</scope>
    <source>
        <strain evidence="2">cv. Yunnan</strain>
        <tissue evidence="1">Leaves</tissue>
    </source>
</reference>
<organism evidence="1 2">
    <name type="scientific">Smallanthus sonchifolius</name>
    <dbReference type="NCBI Taxonomy" id="185202"/>
    <lineage>
        <taxon>Eukaryota</taxon>
        <taxon>Viridiplantae</taxon>
        <taxon>Streptophyta</taxon>
        <taxon>Embryophyta</taxon>
        <taxon>Tracheophyta</taxon>
        <taxon>Spermatophyta</taxon>
        <taxon>Magnoliopsida</taxon>
        <taxon>eudicotyledons</taxon>
        <taxon>Gunneridae</taxon>
        <taxon>Pentapetalae</taxon>
        <taxon>asterids</taxon>
        <taxon>campanulids</taxon>
        <taxon>Asterales</taxon>
        <taxon>Asteraceae</taxon>
        <taxon>Asteroideae</taxon>
        <taxon>Heliantheae alliance</taxon>
        <taxon>Millerieae</taxon>
        <taxon>Smallanthus</taxon>
    </lineage>
</organism>